<accession>A0ACC0UQX3</accession>
<keyword evidence="2" id="KW-1185">Reference proteome</keyword>
<gene>
    <name evidence="1" type="ORF">N3K66_008638</name>
</gene>
<dbReference type="Proteomes" id="UP001163324">
    <property type="component" value="Chromosome 9"/>
</dbReference>
<reference evidence="1" key="1">
    <citation type="submission" date="2022-10" db="EMBL/GenBank/DDBJ databases">
        <title>Complete Genome of Trichothecium roseum strain YXFP-22015, a Plant Pathogen Isolated from Citrus.</title>
        <authorList>
            <person name="Wang Y."/>
            <person name="Zhu L."/>
        </authorList>
    </citation>
    <scope>NUCLEOTIDE SEQUENCE</scope>
    <source>
        <strain evidence="1">YXFP-22015</strain>
    </source>
</reference>
<sequence>MGVIGDLASFALRGETNEAIIGGPGFPGALPPPPGVEPNLINPPGSGRRMANVAVLILCDIVVTILFGLRVYVKLGVTRRLFLEDVTCVISWACVLLYSAFIFIMMHNGEGYHTWDISPVHYSEMLKWLYASSILYCPAAYFTKVTLLLMIARVFAVKTGVARGLHIFIVALFIAYLPIQILKTIICSPISAYWDIKMHGHCMNQRKTFISDVSLAVLSDLIILVVPIPLVWRLRMSLTRKLKIMALLCAGGIAIGLTAFRMYKLIQFLDSNDVAADFVVLDILTILELAIGVCCACLPAANILIESHKTNKQSGRAPQAPELSTWGSQLEGKAAKFKWRGLGTTCHRSESETSETVVDSRTTGSFDAGHEGYHKGFATDFDAELAALSGNLGHASNGKSVQKKGAEDSWFDGARANSDDGRREGWLDASSATKSRVRSGVGNTRSSTRSNNISEELARIRLNQPSNRIWDGPVAQEDQA</sequence>
<organism evidence="1 2">
    <name type="scientific">Trichothecium roseum</name>
    <dbReference type="NCBI Taxonomy" id="47278"/>
    <lineage>
        <taxon>Eukaryota</taxon>
        <taxon>Fungi</taxon>
        <taxon>Dikarya</taxon>
        <taxon>Ascomycota</taxon>
        <taxon>Pezizomycotina</taxon>
        <taxon>Sordariomycetes</taxon>
        <taxon>Hypocreomycetidae</taxon>
        <taxon>Hypocreales</taxon>
        <taxon>Hypocreales incertae sedis</taxon>
        <taxon>Trichothecium</taxon>
    </lineage>
</organism>
<evidence type="ECO:0000313" key="2">
    <source>
        <dbReference type="Proteomes" id="UP001163324"/>
    </source>
</evidence>
<comment type="caution">
    <text evidence="1">The sequence shown here is derived from an EMBL/GenBank/DDBJ whole genome shotgun (WGS) entry which is preliminary data.</text>
</comment>
<dbReference type="EMBL" id="CM047948">
    <property type="protein sequence ID" value="KAI9896466.1"/>
    <property type="molecule type" value="Genomic_DNA"/>
</dbReference>
<evidence type="ECO:0000313" key="1">
    <source>
        <dbReference type="EMBL" id="KAI9896466.1"/>
    </source>
</evidence>
<proteinExistence type="predicted"/>
<name>A0ACC0UQX3_9HYPO</name>
<protein>
    <submittedName>
        <fullName evidence="1">Uncharacterized protein</fullName>
    </submittedName>
</protein>